<proteinExistence type="predicted"/>
<accession>A0ABN1DJ47</accession>
<sequence>MAPAAGLSGEGEVVEAGDAEHRLVDAVAFETAVAEDLPALHPREGVLDAGAGPAMDGVLGFLCTPCMLLIKMWGEGIFLMSSGRCWSRCCLRWA</sequence>
<gene>
    <name evidence="1" type="ORF">GCM10010390_52890</name>
</gene>
<keyword evidence="2" id="KW-1185">Reference proteome</keyword>
<evidence type="ECO:0000313" key="2">
    <source>
        <dbReference type="Proteomes" id="UP001501576"/>
    </source>
</evidence>
<organism evidence="1 2">
    <name type="scientific">Streptomyces mordarskii</name>
    <dbReference type="NCBI Taxonomy" id="1226758"/>
    <lineage>
        <taxon>Bacteria</taxon>
        <taxon>Bacillati</taxon>
        <taxon>Actinomycetota</taxon>
        <taxon>Actinomycetes</taxon>
        <taxon>Kitasatosporales</taxon>
        <taxon>Streptomycetaceae</taxon>
        <taxon>Streptomyces</taxon>
    </lineage>
</organism>
<dbReference type="EMBL" id="BAAABZ010000050">
    <property type="protein sequence ID" value="GAA0544219.1"/>
    <property type="molecule type" value="Genomic_DNA"/>
</dbReference>
<dbReference type="Proteomes" id="UP001501576">
    <property type="component" value="Unassembled WGS sequence"/>
</dbReference>
<name>A0ABN1DJ47_9ACTN</name>
<protein>
    <submittedName>
        <fullName evidence="1">Uncharacterized protein</fullName>
    </submittedName>
</protein>
<comment type="caution">
    <text evidence="1">The sequence shown here is derived from an EMBL/GenBank/DDBJ whole genome shotgun (WGS) entry which is preliminary data.</text>
</comment>
<reference evidence="1 2" key="1">
    <citation type="journal article" date="2019" name="Int. J. Syst. Evol. Microbiol.">
        <title>The Global Catalogue of Microorganisms (GCM) 10K type strain sequencing project: providing services to taxonomists for standard genome sequencing and annotation.</title>
        <authorList>
            <consortium name="The Broad Institute Genomics Platform"/>
            <consortium name="The Broad Institute Genome Sequencing Center for Infectious Disease"/>
            <person name="Wu L."/>
            <person name="Ma J."/>
        </authorList>
    </citation>
    <scope>NUCLEOTIDE SEQUENCE [LARGE SCALE GENOMIC DNA]</scope>
    <source>
        <strain evidence="1 2">JCM 5052</strain>
    </source>
</reference>
<evidence type="ECO:0000313" key="1">
    <source>
        <dbReference type="EMBL" id="GAA0544219.1"/>
    </source>
</evidence>